<evidence type="ECO:0000313" key="18">
    <source>
        <dbReference type="EMBL" id="NJC41093.1"/>
    </source>
</evidence>
<dbReference type="PROSITE" id="PS01156">
    <property type="entry name" value="TONB_DEPENDENT_REC_2"/>
    <property type="match status" value="1"/>
</dbReference>
<comment type="caution">
    <text evidence="18">The sequence shown here is derived from an EMBL/GenBank/DDBJ whole genome shotgun (WGS) entry which is preliminary data.</text>
</comment>
<evidence type="ECO:0000256" key="15">
    <source>
        <dbReference type="SAM" id="SignalP"/>
    </source>
</evidence>
<evidence type="ECO:0000256" key="5">
    <source>
        <dbReference type="ARBA" id="ARBA00022692"/>
    </source>
</evidence>
<comment type="subcellular location">
    <subcellularLocation>
        <location evidence="1 12">Cell outer membrane</location>
        <topology evidence="1 12">Multi-pass membrane protein</topology>
    </subcellularLocation>
</comment>
<dbReference type="Pfam" id="PF00593">
    <property type="entry name" value="TonB_dep_Rec_b-barrel"/>
    <property type="match status" value="1"/>
</dbReference>
<dbReference type="InterPro" id="IPR010917">
    <property type="entry name" value="TonB_rcpt_CS"/>
</dbReference>
<dbReference type="InterPro" id="IPR000531">
    <property type="entry name" value="Beta-barrel_TonB"/>
</dbReference>
<proteinExistence type="inferred from homology"/>
<evidence type="ECO:0000256" key="2">
    <source>
        <dbReference type="ARBA" id="ARBA00022448"/>
    </source>
</evidence>
<keyword evidence="7" id="KW-0408">Iron</keyword>
<evidence type="ECO:0000313" key="19">
    <source>
        <dbReference type="Proteomes" id="UP000587415"/>
    </source>
</evidence>
<evidence type="ECO:0000256" key="3">
    <source>
        <dbReference type="ARBA" id="ARBA00022452"/>
    </source>
</evidence>
<dbReference type="InterPro" id="IPR036942">
    <property type="entry name" value="Beta-barrel_TonB_sf"/>
</dbReference>
<feature type="domain" description="TonB-dependent receptor plug" evidence="17">
    <location>
        <begin position="58"/>
        <end position="162"/>
    </location>
</feature>
<dbReference type="InterPro" id="IPR037066">
    <property type="entry name" value="Plug_dom_sf"/>
</dbReference>
<evidence type="ECO:0000256" key="1">
    <source>
        <dbReference type="ARBA" id="ARBA00004571"/>
    </source>
</evidence>
<evidence type="ECO:0000259" key="16">
    <source>
        <dbReference type="Pfam" id="PF00593"/>
    </source>
</evidence>
<evidence type="ECO:0000256" key="8">
    <source>
        <dbReference type="ARBA" id="ARBA00023065"/>
    </source>
</evidence>
<evidence type="ECO:0000256" key="4">
    <source>
        <dbReference type="ARBA" id="ARBA00022496"/>
    </source>
</evidence>
<keyword evidence="10 12" id="KW-0472">Membrane</keyword>
<protein>
    <submittedName>
        <fullName evidence="18">Iron complex outermembrane receptor protein</fullName>
    </submittedName>
</protein>
<evidence type="ECO:0000256" key="12">
    <source>
        <dbReference type="PROSITE-ProRule" id="PRU01360"/>
    </source>
</evidence>
<name>A0A7X6BMI4_9CAUL</name>
<keyword evidence="9 14" id="KW-0798">TonB box</keyword>
<evidence type="ECO:0000256" key="9">
    <source>
        <dbReference type="ARBA" id="ARBA00023077"/>
    </source>
</evidence>
<dbReference type="PANTHER" id="PTHR32552:SF89">
    <property type="entry name" value="CATECHOLATE SIDEROPHORE RECEPTOR FIU"/>
    <property type="match status" value="1"/>
</dbReference>
<feature type="short sequence motif" description="TonB C-terminal box" evidence="13">
    <location>
        <begin position="876"/>
        <end position="893"/>
    </location>
</feature>
<evidence type="ECO:0000256" key="14">
    <source>
        <dbReference type="RuleBase" id="RU003357"/>
    </source>
</evidence>
<dbReference type="EMBL" id="JAATJM010000001">
    <property type="protein sequence ID" value="NJC41093.1"/>
    <property type="molecule type" value="Genomic_DNA"/>
</dbReference>
<comment type="similarity">
    <text evidence="12 14">Belongs to the TonB-dependent receptor family.</text>
</comment>
<evidence type="ECO:0000256" key="13">
    <source>
        <dbReference type="PROSITE-ProRule" id="PRU10144"/>
    </source>
</evidence>
<keyword evidence="8" id="KW-0406">Ion transport</keyword>
<keyword evidence="5 12" id="KW-0812">Transmembrane</keyword>
<dbReference type="SUPFAM" id="SSF56935">
    <property type="entry name" value="Porins"/>
    <property type="match status" value="1"/>
</dbReference>
<keyword evidence="3 12" id="KW-1134">Transmembrane beta strand</keyword>
<evidence type="ECO:0000259" key="17">
    <source>
        <dbReference type="Pfam" id="PF07715"/>
    </source>
</evidence>
<dbReference type="PROSITE" id="PS52016">
    <property type="entry name" value="TONB_DEPENDENT_REC_3"/>
    <property type="match status" value="1"/>
</dbReference>
<dbReference type="Pfam" id="PF07715">
    <property type="entry name" value="Plug"/>
    <property type="match status" value="1"/>
</dbReference>
<keyword evidence="19" id="KW-1185">Reference proteome</keyword>
<feature type="chain" id="PRO_5030710159" evidence="15">
    <location>
        <begin position="26"/>
        <end position="893"/>
    </location>
</feature>
<evidence type="ECO:0000256" key="7">
    <source>
        <dbReference type="ARBA" id="ARBA00023004"/>
    </source>
</evidence>
<keyword evidence="11 12" id="KW-0998">Cell outer membrane</keyword>
<feature type="signal peptide" evidence="15">
    <location>
        <begin position="1"/>
        <end position="25"/>
    </location>
</feature>
<dbReference type="Gene3D" id="2.170.130.10">
    <property type="entry name" value="TonB-dependent receptor, plug domain"/>
    <property type="match status" value="1"/>
</dbReference>
<dbReference type="InterPro" id="IPR012910">
    <property type="entry name" value="Plug_dom"/>
</dbReference>
<dbReference type="AlphaFoldDB" id="A0A7X6BMI4"/>
<evidence type="ECO:0000256" key="6">
    <source>
        <dbReference type="ARBA" id="ARBA00022729"/>
    </source>
</evidence>
<dbReference type="PANTHER" id="PTHR32552">
    <property type="entry name" value="FERRICHROME IRON RECEPTOR-RELATED"/>
    <property type="match status" value="1"/>
</dbReference>
<keyword evidence="18" id="KW-0675">Receptor</keyword>
<accession>A0A7X6BMI4</accession>
<keyword evidence="6 15" id="KW-0732">Signal</keyword>
<keyword evidence="4" id="KW-0410">Iron transport</keyword>
<feature type="domain" description="TonB-dependent receptor-like beta-barrel" evidence="16">
    <location>
        <begin position="315"/>
        <end position="840"/>
    </location>
</feature>
<evidence type="ECO:0000256" key="10">
    <source>
        <dbReference type="ARBA" id="ARBA00023136"/>
    </source>
</evidence>
<dbReference type="RefSeq" id="WP_245161424.1">
    <property type="nucleotide sequence ID" value="NZ_JAATJM010000001.1"/>
</dbReference>
<reference evidence="18 19" key="1">
    <citation type="submission" date="2020-03" db="EMBL/GenBank/DDBJ databases">
        <title>Genomic Encyclopedia of Type Strains, Phase IV (KMG-IV): sequencing the most valuable type-strain genomes for metagenomic binning, comparative biology and taxonomic classification.</title>
        <authorList>
            <person name="Goeker M."/>
        </authorList>
    </citation>
    <scope>NUCLEOTIDE SEQUENCE [LARGE SCALE GENOMIC DNA]</scope>
    <source>
        <strain evidence="18 19">DSM 4736</strain>
    </source>
</reference>
<gene>
    <name evidence="18" type="ORF">GGQ87_001351</name>
</gene>
<dbReference type="GO" id="GO:0015344">
    <property type="term" value="F:siderophore uptake transmembrane transporter activity"/>
    <property type="evidence" value="ECO:0007669"/>
    <property type="project" value="TreeGrafter"/>
</dbReference>
<dbReference type="Proteomes" id="UP000587415">
    <property type="component" value="Unassembled WGS sequence"/>
</dbReference>
<dbReference type="GO" id="GO:0009279">
    <property type="term" value="C:cell outer membrane"/>
    <property type="evidence" value="ECO:0007669"/>
    <property type="project" value="UniProtKB-SubCell"/>
</dbReference>
<keyword evidence="2 12" id="KW-0813">Transport</keyword>
<dbReference type="InterPro" id="IPR039426">
    <property type="entry name" value="TonB-dep_rcpt-like"/>
</dbReference>
<evidence type="ECO:0000256" key="11">
    <source>
        <dbReference type="ARBA" id="ARBA00023237"/>
    </source>
</evidence>
<organism evidence="18 19">
    <name type="scientific">Brevundimonas alba</name>
    <dbReference type="NCBI Taxonomy" id="74314"/>
    <lineage>
        <taxon>Bacteria</taxon>
        <taxon>Pseudomonadati</taxon>
        <taxon>Pseudomonadota</taxon>
        <taxon>Alphaproteobacteria</taxon>
        <taxon>Caulobacterales</taxon>
        <taxon>Caulobacteraceae</taxon>
        <taxon>Brevundimonas</taxon>
    </lineage>
</organism>
<dbReference type="Gene3D" id="2.40.170.20">
    <property type="entry name" value="TonB-dependent receptor, beta-barrel domain"/>
    <property type="match status" value="1"/>
</dbReference>
<sequence length="893" mass="97002">MNRKRVFWATTALFTGLLAAGAASAQSSGTVATEATEVDTVVITGVRGPREVGGAVAQNVDKTRSTIGQELIARQNPGQTILQTLNLVPGLNFTNSDPYGNSGGNIRLRGFDGNRVGLAFDGVPLNDTGNYATFTNQQLDPELIERASVSQGTTDVDSPTAAALGGIINYTSARPYDEAGLTVNGSAGEFNYLRGFVRADTGAFGPWGTTAYATYSYTNYDKFKGPGELEKKQVNGRIYQDLGDGDFASLSGHWNVNRNAFYNNFINLAQFESGNYLENDIACIRPLAVNGTVQNENTQAVRVQSDGSLANGSCTNYAGLRINPSNTGNIRGQFSYGLTDNLRFTFDPSYQFTMANGGGFTVVSERDDRLDLGGATGVDLNGDTDTLDSVTLYTPSNTNTNRYGVLSSLIWDLNDDHRLRASYTLDYGIHRQTGEAVRTDRFANPIDVFGGSKNWGSPEDRVFAFNNNSWFRTRDRRSVAILNQLTLDYRGQFFNDALTISIGARAPMFKRELDQFCYTQNGTNTVLCTAQTPVGFTTTTNPGTGVVTTTPNAGMTTGANGNVAFIGNTNQYVAPYQSEFKYDDILPNIAIGYDFGDSSVYASYSEQIAVPRTDNLYTAYRVPNATTVQPIALNDVDPEFTKNYEVGYRYTTSSVVASVAAYMNQYSNRVVSTLDNDPTSETFNTTIDRNIGEVETRGVEGSIGWQVLESFSLYGAFTYTDSELQEDQIVGQFTCPAVSPVPPANGAGCVPGERSPLLIPTKGKQVVETPEWQVSLRADWQVTDAFSVGLQGKWVDERFTTDVNDEVVPSYTVVDFDARYDLTDTFGIKDAFVQLNVSNLFDEQYPINISSGQHALNLADVNPGPGVNPRTGSPRTFGVAAPRTAVITIGTRF</sequence>